<dbReference type="VEuPathDB" id="TriTrypDB:LtaPh_2826800"/>
<dbReference type="Pfam" id="PF00612">
    <property type="entry name" value="IQ"/>
    <property type="match status" value="5"/>
</dbReference>
<reference evidence="2" key="1">
    <citation type="submission" date="2019-11" db="EMBL/GenBank/DDBJ databases">
        <title>Leishmania tarentolae CDS.</title>
        <authorList>
            <person name="Goto Y."/>
            <person name="Yamagishi J."/>
        </authorList>
    </citation>
    <scope>NUCLEOTIDE SEQUENCE [LARGE SCALE GENOMIC DNA]</scope>
    <source>
        <strain evidence="2">Parrot Tar II</strain>
    </source>
</reference>
<organism evidence="2 3">
    <name type="scientific">Leishmania tarentolae</name>
    <name type="common">Sauroleishmania tarentolae</name>
    <dbReference type="NCBI Taxonomy" id="5689"/>
    <lineage>
        <taxon>Eukaryota</taxon>
        <taxon>Discoba</taxon>
        <taxon>Euglenozoa</taxon>
        <taxon>Kinetoplastea</taxon>
        <taxon>Metakinetoplastina</taxon>
        <taxon>Trypanosomatida</taxon>
        <taxon>Trypanosomatidae</taxon>
        <taxon>Leishmaniinae</taxon>
        <taxon>Leishmania</taxon>
        <taxon>lizard Leishmania</taxon>
    </lineage>
</organism>
<dbReference type="OrthoDB" id="252964at2759"/>
<feature type="region of interest" description="Disordered" evidence="1">
    <location>
        <begin position="566"/>
        <end position="586"/>
    </location>
</feature>
<evidence type="ECO:0000256" key="1">
    <source>
        <dbReference type="SAM" id="MobiDB-lite"/>
    </source>
</evidence>
<sequence length="1759" mass="194840">MFTETQPKEVVLRDTHHAHASSKKVADVRYAAVTAVPQVVSSRSKKDERDSGATSGVGALPPIHTKTAPRSATVAAPHMREQRPLPGSQASQQGPVKDGRTFPVDPLTIGDSLGERPPGILRTTTALRREGKLHSSRGSPPQRPPSTSRSRMRPHSVQASPPRQQRQRITSLSDVSAIVPRAGIRDRMEGRHISGQAPRRTGLKSLKLRVESEEAAVRELMEAGNIAGALMLLSCTLKSVQQYHAGATTGSSRSSSVGSTVSARSSQAASQPGGVGVVWAATTAQRLAEVYTTVANNAGVRCSTAAEPIHVQEAYFQAAMRYLVKGSAEDLFPEWMAESAAVTNEGRLPDLPPQKRPRRHPARSAAKPPVKELPSYFPLSSPGKSKNDDQKKQHQQPAMVRRLLRCAVRTNAAVCLGDSATPGGQARIIYELLKALVESVGVWSMTLLYNLAVTFLRIGSYDEAAEAIARFMEVSFYYLEWAENLQATDDGGSAASVATAVRTHAAVQLIRGHHFIAAMAAWCEPQGPMELYHCELASACAERYLSRSDRTQRVCQDRHAAAQARATTSVGTTEAHPRPAKDVATMPPMLPYVTQDMVVSCPSSTTEAVTDADTPISVTMHLLVDALTTSSSVRKPLPVEVRAYVREVQKRGSLRYWARMALRAGASPPFLSAAVAASTATPMPPVFMALLRHEKEGECVWAEQSWMQLLTRHDAEGDVPSPLWRLASAAMTGSESCGPVIASLSLCRDVAPGKEADASTFITTAAPTPLHEDGASWSVTSPCKPSKPAPLFVTTLPESAYHRYRNLREGIVSQLESAEHTEQREAGVGEALGRLSVDGDEEGALRPESGTSRSTVALKILPEDAAAARSCRQRVTALFVGASSTATSPAACLSRGSHGGSVASALGLLEEEAAWHHDARSTVTTGVLDPMLLAVPVCPSKLLRHLDLETEARYSRLVADPLADLQRVASTRLQAWWRMQLAQEALRQRAAEVEMCIRRDAAAFLIQRGYQHWKECAPAKAELRRLRAYRERVRCVTILQAFVQQRASVEVWGRACLAWHKALMVQRKIERRREAAAITLQSWWRMHIARRQLRDAVSAAIRLQCSWRCKLARQELRTRRVHHRLMQEQWRRERLPQIIFVQRWWRACCARWAVGDLLFQKQRAVKEYLTAQESAYEAVMRTKLRSVDNVEAAMRCVLAVLAGSRDRHQLAQIAIHARVRQRAVHKFVLLWRGRDELEQLRRDRAAALALQRRREEVAVATVTLQSWVRSWLPHRRAAYERAKRAYLQANAFKIWDAFRRHRSRQALANGRTERRMFRVACRLADARTEAATCIQSAWRMHRAKRELFDLFQFMLRDRHRYATAIQRRWRGHYARAVLVPERKVHATEREACLQHSAVLHCAATRVQSFYRMGRVRIQLLQLGVLLGPTSMYRTAAARRIQTLWRTYAARQRVFRLHLQRSYSAKVAQSQEALHVYATLIQAVARSYLVRRGHELQPASASEALAPVTAATTLLIPHPPPMYRACVSAAPASTPLDGVTSTDHGVKAALVSPLLKRAPVTVEQTAATLISSCSAPAAVCIRQCDFGDKGSALSLVSVDPFTLHTTSLPKSRCSSASLSRLTSTPDKPLYLMQSVSTDVIGMLRSTRLQPSCPQERVTVDAHRVAGPSYEKERVPPSMTDSVARTSSSSAHAESGTQSMTGLPAERNRIVCSSICHHTPQEVEAALRIQALWRGYHVRCTIEFYYEEYSEEIEEEAKENR</sequence>
<dbReference type="PANTHER" id="PTHR22706">
    <property type="entry name" value="ASSEMBLY FACTOR FOR SPINDLE MICROTUBULES"/>
    <property type="match status" value="1"/>
</dbReference>
<dbReference type="PANTHER" id="PTHR22706:SF2">
    <property type="entry name" value="SFI1 SPINDLE BODY DOMAIN-CONTAINING PROTEIN"/>
    <property type="match status" value="1"/>
</dbReference>
<dbReference type="PROSITE" id="PS50096">
    <property type="entry name" value="IQ"/>
    <property type="match status" value="7"/>
</dbReference>
<feature type="compositionally biased region" description="Polar residues" evidence="1">
    <location>
        <begin position="1677"/>
        <end position="1699"/>
    </location>
</feature>
<comment type="caution">
    <text evidence="2">The sequence shown here is derived from an EMBL/GenBank/DDBJ whole genome shotgun (WGS) entry which is preliminary data.</text>
</comment>
<dbReference type="GO" id="GO:0000278">
    <property type="term" value="P:mitotic cell cycle"/>
    <property type="evidence" value="ECO:0007669"/>
    <property type="project" value="TreeGrafter"/>
</dbReference>
<gene>
    <name evidence="2" type="ORF">LtaPh_2826800</name>
</gene>
<feature type="region of interest" description="Disordered" evidence="1">
    <location>
        <begin position="38"/>
        <end position="200"/>
    </location>
</feature>
<dbReference type="InterPro" id="IPR051185">
    <property type="entry name" value="ASPM"/>
</dbReference>
<dbReference type="GO" id="GO:0005516">
    <property type="term" value="F:calmodulin binding"/>
    <property type="evidence" value="ECO:0007669"/>
    <property type="project" value="TreeGrafter"/>
</dbReference>
<dbReference type="SMART" id="SM00015">
    <property type="entry name" value="IQ"/>
    <property type="match status" value="12"/>
</dbReference>
<dbReference type="EMBL" id="BLBS01000039">
    <property type="protein sequence ID" value="GET90191.1"/>
    <property type="molecule type" value="Genomic_DNA"/>
</dbReference>
<feature type="compositionally biased region" description="Basic and acidic residues" evidence="1">
    <location>
        <begin position="1"/>
        <end position="17"/>
    </location>
</feature>
<evidence type="ECO:0000313" key="3">
    <source>
        <dbReference type="Proteomes" id="UP000419144"/>
    </source>
</evidence>
<proteinExistence type="predicted"/>
<keyword evidence="3" id="KW-1185">Reference proteome</keyword>
<feature type="region of interest" description="Disordered" evidence="1">
    <location>
        <begin position="1"/>
        <end position="26"/>
    </location>
</feature>
<feature type="compositionally biased region" description="Low complexity" evidence="1">
    <location>
        <begin position="247"/>
        <end position="266"/>
    </location>
</feature>
<feature type="region of interest" description="Disordered" evidence="1">
    <location>
        <begin position="1667"/>
        <end position="1700"/>
    </location>
</feature>
<feature type="region of interest" description="Disordered" evidence="1">
    <location>
        <begin position="343"/>
        <end position="396"/>
    </location>
</feature>
<dbReference type="GO" id="GO:0051295">
    <property type="term" value="P:establishment of meiotic spindle localization"/>
    <property type="evidence" value="ECO:0007669"/>
    <property type="project" value="TreeGrafter"/>
</dbReference>
<name>A0A640KLR4_LEITA</name>
<accession>A0A640KLR4</accession>
<feature type="compositionally biased region" description="Basic and acidic residues" evidence="1">
    <location>
        <begin position="183"/>
        <end position="192"/>
    </location>
</feature>
<dbReference type="Proteomes" id="UP000419144">
    <property type="component" value="Unassembled WGS sequence"/>
</dbReference>
<evidence type="ECO:0000313" key="2">
    <source>
        <dbReference type="EMBL" id="GET90191.1"/>
    </source>
</evidence>
<feature type="compositionally biased region" description="Polar residues" evidence="1">
    <location>
        <begin position="157"/>
        <end position="174"/>
    </location>
</feature>
<protein>
    <submittedName>
        <fullName evidence="2">Uncharacterized protein</fullName>
    </submittedName>
</protein>
<dbReference type="GO" id="GO:0007051">
    <property type="term" value="P:spindle organization"/>
    <property type="evidence" value="ECO:0007669"/>
    <property type="project" value="TreeGrafter"/>
</dbReference>
<feature type="region of interest" description="Disordered" evidence="1">
    <location>
        <begin position="247"/>
        <end position="270"/>
    </location>
</feature>
<dbReference type="InterPro" id="IPR000048">
    <property type="entry name" value="IQ_motif_EF-hand-BS"/>
</dbReference>
<dbReference type="Gene3D" id="1.20.5.190">
    <property type="match status" value="2"/>
</dbReference>
<dbReference type="GO" id="GO:0000922">
    <property type="term" value="C:spindle pole"/>
    <property type="evidence" value="ECO:0007669"/>
    <property type="project" value="TreeGrafter"/>
</dbReference>
<feature type="compositionally biased region" description="Low complexity" evidence="1">
    <location>
        <begin position="136"/>
        <end position="149"/>
    </location>
</feature>